<dbReference type="Proteomes" id="UP000512184">
    <property type="component" value="Chromosome"/>
</dbReference>
<evidence type="ECO:0000313" key="4">
    <source>
        <dbReference type="Proteomes" id="UP000825134"/>
    </source>
</evidence>
<evidence type="ECO:0000313" key="2">
    <source>
        <dbReference type="EMBL" id="QYC74477.1"/>
    </source>
</evidence>
<evidence type="ECO:0000313" key="1">
    <source>
        <dbReference type="EMBL" id="QHP83710.1"/>
    </source>
</evidence>
<gene>
    <name evidence="1" type="primary">hypothetical protein</name>
    <name evidence="1" type="ORF">Chls_835</name>
    <name evidence="2" type="ORF">INQ84_00450</name>
</gene>
<evidence type="ECO:0000313" key="3">
    <source>
        <dbReference type="Proteomes" id="UP000512184"/>
    </source>
</evidence>
<reference evidence="2" key="2">
    <citation type="journal article" date="2021" name="Front. Microbiol.">
        <title>Generation of Tetracycline and Rifamycin Resistant Chlamydia Suis Recombinants.</title>
        <authorList>
            <person name="Marti H."/>
            <person name="Bommana S."/>
            <person name="Read T.D."/>
            <person name="Pesch T."/>
            <person name="Prahauser B."/>
            <person name="Dean D."/>
            <person name="Borel N."/>
        </authorList>
    </citation>
    <scope>NUCLEOTIDE SEQUENCE</scope>
    <source>
        <strain evidence="2">208.1</strain>
    </source>
</reference>
<proteinExistence type="predicted"/>
<dbReference type="AlphaFoldDB" id="A0AAQ0ELI2"/>
<keyword evidence="3" id="KW-1185">Reference proteome</keyword>
<dbReference type="Proteomes" id="UP000825134">
    <property type="component" value="Chromosome"/>
</dbReference>
<reference evidence="1 3" key="1">
    <citation type="submission" date="2019-01" db="EMBL/GenBank/DDBJ databases">
        <title>Whole genome sequencing and annotation enables comparative genome analysis that reveals unique features of the Chlamydia suis R19 Genome.</title>
        <authorList>
            <person name="Dimond Z.E."/>
        </authorList>
    </citation>
    <scope>NUCLEOTIDE SEQUENCE [LARGE SCALE GENOMIC DNA]</scope>
    <source>
        <strain evidence="1 3">R19</strain>
    </source>
</reference>
<name>A0AAQ0ELI2_9CHLA</name>
<protein>
    <submittedName>
        <fullName evidence="2">Uncharacterized protein</fullName>
    </submittedName>
</protein>
<dbReference type="EMBL" id="CP063185">
    <property type="protein sequence ID" value="QYC74477.1"/>
    <property type="molecule type" value="Genomic_DNA"/>
</dbReference>
<dbReference type="RefSeq" id="WP_080122406.1">
    <property type="nucleotide sequence ID" value="NZ_CP035278.1"/>
</dbReference>
<organism evidence="2 4">
    <name type="scientific">Chlamydia suis</name>
    <dbReference type="NCBI Taxonomy" id="83559"/>
    <lineage>
        <taxon>Bacteria</taxon>
        <taxon>Pseudomonadati</taxon>
        <taxon>Chlamydiota</taxon>
        <taxon>Chlamydiia</taxon>
        <taxon>Chlamydiales</taxon>
        <taxon>Chlamydiaceae</taxon>
        <taxon>Chlamydia/Chlamydophila group</taxon>
        <taxon>Chlamydia</taxon>
    </lineage>
</organism>
<accession>A0AAQ0ELI2</accession>
<dbReference type="EMBL" id="CP035278">
    <property type="protein sequence ID" value="QHP83710.1"/>
    <property type="molecule type" value="Genomic_DNA"/>
</dbReference>
<sequence>MLFHLFVGIPIQEQILDPESPLQMIYFDGKRFLGMYSQPAESFCVTEIAELVRAAVIKLNEVAFRNIQSYQATPVIIPEILIG</sequence>